<evidence type="ECO:0000256" key="2">
    <source>
        <dbReference type="SAM" id="Phobius"/>
    </source>
</evidence>
<feature type="domain" description="Protein-glutamine gamma-glutamyltransferase-like C-terminal" evidence="3">
    <location>
        <begin position="129"/>
        <end position="194"/>
    </location>
</feature>
<sequence length="225" mass="23602">MSGGVRLLLTPDADEARRLLEEELAEPAYVEAQPGLLERLLGELLRGLARLLDGVGGLAPGPGTLVLALGAVLIVVVAVVLVRPRLNARGRAQDSPVFDDAGTRSADHHRRRAAAFAADRDWNGAVAELLRAVIRSAEERLLVADQPGRTATEAAAQLGAVVPPLSEDVAWLADLFNETHYGSGTASEGAYRRATGIDARLTAERPSRSAGTTSPTTPATPAAPR</sequence>
<dbReference type="InterPro" id="IPR025403">
    <property type="entry name" value="TgpA-like_C"/>
</dbReference>
<dbReference type="EMBL" id="PRKW01000001">
    <property type="protein sequence ID" value="PPB50805.1"/>
    <property type="molecule type" value="Genomic_DNA"/>
</dbReference>
<feature type="region of interest" description="Disordered" evidence="1">
    <location>
        <begin position="201"/>
        <end position="225"/>
    </location>
</feature>
<comment type="caution">
    <text evidence="4">The sequence shown here is derived from an EMBL/GenBank/DDBJ whole genome shotgun (WGS) entry which is preliminary data.</text>
</comment>
<name>A0A2S5J1Y2_9MICC</name>
<dbReference type="OrthoDB" id="3389322at2"/>
<evidence type="ECO:0000256" key="1">
    <source>
        <dbReference type="SAM" id="MobiDB-lite"/>
    </source>
</evidence>
<dbReference type="RefSeq" id="WP_104120069.1">
    <property type="nucleotide sequence ID" value="NZ_PRKW01000001.1"/>
</dbReference>
<keyword evidence="2" id="KW-1133">Transmembrane helix</keyword>
<evidence type="ECO:0000313" key="5">
    <source>
        <dbReference type="Proteomes" id="UP000239297"/>
    </source>
</evidence>
<keyword evidence="2" id="KW-0812">Transmembrane</keyword>
<feature type="transmembrane region" description="Helical" evidence="2">
    <location>
        <begin position="63"/>
        <end position="82"/>
    </location>
</feature>
<organism evidence="4 5">
    <name type="scientific">Arthrobacter pityocampae</name>
    <dbReference type="NCBI Taxonomy" id="547334"/>
    <lineage>
        <taxon>Bacteria</taxon>
        <taxon>Bacillati</taxon>
        <taxon>Actinomycetota</taxon>
        <taxon>Actinomycetes</taxon>
        <taxon>Micrococcales</taxon>
        <taxon>Micrococcaceae</taxon>
        <taxon>Arthrobacter</taxon>
    </lineage>
</organism>
<evidence type="ECO:0000259" key="3">
    <source>
        <dbReference type="Pfam" id="PF13559"/>
    </source>
</evidence>
<keyword evidence="5" id="KW-1185">Reference proteome</keyword>
<proteinExistence type="predicted"/>
<dbReference type="Proteomes" id="UP000239297">
    <property type="component" value="Unassembled WGS sequence"/>
</dbReference>
<dbReference type="Pfam" id="PF13559">
    <property type="entry name" value="DUF4129"/>
    <property type="match status" value="1"/>
</dbReference>
<protein>
    <recommendedName>
        <fullName evidence="3">Protein-glutamine gamma-glutamyltransferase-like C-terminal domain-containing protein</fullName>
    </recommendedName>
</protein>
<accession>A0A2S5J1Y2</accession>
<gene>
    <name evidence="4" type="ORF">C4K88_02730</name>
</gene>
<dbReference type="AlphaFoldDB" id="A0A2S5J1Y2"/>
<reference evidence="4 5" key="1">
    <citation type="journal article" date="2014" name="Int. J. Syst. Evol. Microbiol.">
        <title>Arthrobacter pityocampae sp. nov., isolated from Thaumetopoea pityocampa (Lep., Thaumetopoeidae).</title>
        <authorList>
            <person name="Ince I.A."/>
            <person name="Demirbag Z."/>
            <person name="Kati H."/>
        </authorList>
    </citation>
    <scope>NUCLEOTIDE SEQUENCE [LARGE SCALE GENOMIC DNA]</scope>
    <source>
        <strain evidence="4 5">Tp2</strain>
    </source>
</reference>
<feature type="compositionally biased region" description="Low complexity" evidence="1">
    <location>
        <begin position="208"/>
        <end position="225"/>
    </location>
</feature>
<evidence type="ECO:0000313" key="4">
    <source>
        <dbReference type="EMBL" id="PPB50805.1"/>
    </source>
</evidence>
<keyword evidence="2" id="KW-0472">Membrane</keyword>